<comment type="caution">
    <text evidence="5">The sequence shown here is derived from an EMBL/GenBank/DDBJ whole genome shotgun (WGS) entry which is preliminary data.</text>
</comment>
<feature type="repeat" description="ANK" evidence="3">
    <location>
        <begin position="32"/>
        <end position="64"/>
    </location>
</feature>
<feature type="repeat" description="ANK" evidence="3">
    <location>
        <begin position="343"/>
        <end position="375"/>
    </location>
</feature>
<proteinExistence type="predicted"/>
<dbReference type="InterPro" id="IPR036770">
    <property type="entry name" value="Ankyrin_rpt-contain_sf"/>
</dbReference>
<dbReference type="PANTHER" id="PTHR24198:SF165">
    <property type="entry name" value="ANKYRIN REPEAT-CONTAINING PROTEIN-RELATED"/>
    <property type="match status" value="1"/>
</dbReference>
<sequence length="1027" mass="118359">MSIFDLIYSGEQEEIETLLQKKKVDVNQKSEFGDTPLHIASSIGDLLIVQLLLKYGANSELLDESGRKPIEVAEFYNHKQIKKMLSLWQISHNTKGKSDVRQAYNELHKAITNDEDERAKELILFYNVDLNEKARNGQTVAHSVARLGKIDILRLLISKGANIHSKTNDGRNPLHFAVLNGNNEVIRLLIDNGANIDEPKRDGNTPLHIAASNGMTDTTVLLIKEFGSSPFRLNNDGDHPLDLAIRNGHKETVIELRKLGCPTHLNPEIKELEVTSKKDLLKIYNCALNNDADSIIDLVEKGIILNCPRNQIGPIHVSAQKGYIECLGTLLSYGVSSNYTDNRGETPLHIAACFGRTACVELLLKYNSDINKTNDENKTPLQFAIENGHLRSVRILINKGAKIHPKLLSVGASNGHVKCVKLLLDAGCIVNKRGVSGHYPIQQSAMKGHKRITTLLLRHGADILNFKQKENPYFLAFRNGFDDLGYMLLREYLKKKIFQEWIRTEKGYNSILKTILIKYKKPLLNYFNSISKKKKTIEISQQTIKQIFSNIQQLYNNSTQHLNFFKKNIFSLHFINFLKQLPFTLKIHSVYASSLDNNLKLLKDCCKKSNKFDRFIKATNRELGSSGKTLFSLLLVPIERCNKYLEHCYEIYKNSNSEFLKSKIFYGIVNKYNNFQKKQKLIQQSLIQLYRINSLLSFRNKKKKLDLIQNNNNDYDQKKNYKKTKINDNNNKYMLTTKDYSKKIFQINRYFLLEESFEFIINFKKNENNQDGNNNNKNDNNNNNFQKGKIILFNDQIILTLNRNNDDDDDGDDENNYGIGINKEIKKEKENNNETNIDIDINIDKENTEYEKGKGKEKGKEKVEEKGKEKEKKLKYVTRSPLISCWVVNISNSLKFKIITLNWYAIIKCQTESQKDLWIDTLVNTINRIVLESKNLSGSIPNLFRESMKIFHSISYYRFKNFTNKIDFFISAKSLNDAYQLCSIKIETIIKSMHLQTNFQDKRIFVFLEILEIAGSYPPTIIKLNNI</sequence>
<dbReference type="SUPFAM" id="SSF48065">
    <property type="entry name" value="DBL homology domain (DH-domain)"/>
    <property type="match status" value="1"/>
</dbReference>
<dbReference type="AlphaFoldDB" id="A0AAV7YH94"/>
<feature type="repeat" description="ANK" evidence="3">
    <location>
        <begin position="136"/>
        <end position="168"/>
    </location>
</feature>
<dbReference type="SUPFAM" id="SSF50729">
    <property type="entry name" value="PH domain-like"/>
    <property type="match status" value="1"/>
</dbReference>
<dbReference type="InterPro" id="IPR035899">
    <property type="entry name" value="DBL_dom_sf"/>
</dbReference>
<dbReference type="PRINTS" id="PR01415">
    <property type="entry name" value="ANKYRIN"/>
</dbReference>
<dbReference type="PROSITE" id="PS50297">
    <property type="entry name" value="ANK_REP_REGION"/>
    <property type="match status" value="7"/>
</dbReference>
<dbReference type="PROSITE" id="PS50010">
    <property type="entry name" value="DH_2"/>
    <property type="match status" value="1"/>
</dbReference>
<dbReference type="SUPFAM" id="SSF48403">
    <property type="entry name" value="Ankyrin repeat"/>
    <property type="match status" value="2"/>
</dbReference>
<evidence type="ECO:0000313" key="6">
    <source>
        <dbReference type="Proteomes" id="UP001146793"/>
    </source>
</evidence>
<feature type="repeat" description="ANK" evidence="3">
    <location>
        <begin position="376"/>
        <end position="404"/>
    </location>
</feature>
<evidence type="ECO:0000256" key="2">
    <source>
        <dbReference type="ARBA" id="ARBA00023043"/>
    </source>
</evidence>
<dbReference type="Gene3D" id="1.25.40.20">
    <property type="entry name" value="Ankyrin repeat-containing domain"/>
    <property type="match status" value="4"/>
</dbReference>
<reference evidence="5" key="1">
    <citation type="submission" date="2022-08" db="EMBL/GenBank/DDBJ databases">
        <title>Novel sulphate-reducing endosymbionts in the free-living metamonad Anaeramoeba.</title>
        <authorList>
            <person name="Jerlstrom-Hultqvist J."/>
            <person name="Cepicka I."/>
            <person name="Gallot-Lavallee L."/>
            <person name="Salas-Leiva D."/>
            <person name="Curtis B.A."/>
            <person name="Zahonova K."/>
            <person name="Pipaliya S."/>
            <person name="Dacks J."/>
            <person name="Roger A.J."/>
        </authorList>
    </citation>
    <scope>NUCLEOTIDE SEQUENCE</scope>
    <source>
        <strain evidence="5">Busselton2</strain>
    </source>
</reference>
<protein>
    <submittedName>
        <fullName evidence="5">Ankyrin repeat and socs box protein</fullName>
    </submittedName>
</protein>
<keyword evidence="2 3" id="KW-0040">ANK repeat</keyword>
<name>A0AAV7YH94_9EUKA</name>
<evidence type="ECO:0000256" key="3">
    <source>
        <dbReference type="PROSITE-ProRule" id="PRU00023"/>
    </source>
</evidence>
<feature type="repeat" description="ANK" evidence="3">
    <location>
        <begin position="202"/>
        <end position="235"/>
    </location>
</feature>
<dbReference type="PANTHER" id="PTHR24198">
    <property type="entry name" value="ANKYRIN REPEAT AND PROTEIN KINASE DOMAIN-CONTAINING PROTEIN"/>
    <property type="match status" value="1"/>
</dbReference>
<dbReference type="InterPro" id="IPR002110">
    <property type="entry name" value="Ankyrin_rpt"/>
</dbReference>
<dbReference type="EMBL" id="JANTQA010000063">
    <property type="protein sequence ID" value="KAJ3426933.1"/>
    <property type="molecule type" value="Genomic_DNA"/>
</dbReference>
<feature type="repeat" description="ANK" evidence="3">
    <location>
        <begin position="169"/>
        <end position="201"/>
    </location>
</feature>
<feature type="repeat" description="ANK" evidence="3">
    <location>
        <begin position="436"/>
        <end position="463"/>
    </location>
</feature>
<dbReference type="SMART" id="SM00325">
    <property type="entry name" value="RhoGEF"/>
    <property type="match status" value="1"/>
</dbReference>
<keyword evidence="1" id="KW-0677">Repeat</keyword>
<dbReference type="Proteomes" id="UP001146793">
    <property type="component" value="Unassembled WGS sequence"/>
</dbReference>
<dbReference type="PROSITE" id="PS50088">
    <property type="entry name" value="ANK_REPEAT"/>
    <property type="match status" value="8"/>
</dbReference>
<evidence type="ECO:0000313" key="5">
    <source>
        <dbReference type="EMBL" id="KAJ3426933.1"/>
    </source>
</evidence>
<evidence type="ECO:0000256" key="1">
    <source>
        <dbReference type="ARBA" id="ARBA00022737"/>
    </source>
</evidence>
<dbReference type="Pfam" id="PF00621">
    <property type="entry name" value="RhoGEF"/>
    <property type="match status" value="1"/>
</dbReference>
<dbReference type="Pfam" id="PF12796">
    <property type="entry name" value="Ank_2"/>
    <property type="match status" value="5"/>
</dbReference>
<feature type="domain" description="DH" evidence="4">
    <location>
        <begin position="493"/>
        <end position="692"/>
    </location>
</feature>
<dbReference type="Gene3D" id="1.20.900.10">
    <property type="entry name" value="Dbl homology (DH) domain"/>
    <property type="match status" value="1"/>
</dbReference>
<dbReference type="GO" id="GO:0005085">
    <property type="term" value="F:guanyl-nucleotide exchange factor activity"/>
    <property type="evidence" value="ECO:0007669"/>
    <property type="project" value="InterPro"/>
</dbReference>
<evidence type="ECO:0000259" key="4">
    <source>
        <dbReference type="PROSITE" id="PS50010"/>
    </source>
</evidence>
<organism evidence="5 6">
    <name type="scientific">Anaeramoeba flamelloides</name>
    <dbReference type="NCBI Taxonomy" id="1746091"/>
    <lineage>
        <taxon>Eukaryota</taxon>
        <taxon>Metamonada</taxon>
        <taxon>Anaeramoebidae</taxon>
        <taxon>Anaeramoeba</taxon>
    </lineage>
</organism>
<dbReference type="SMART" id="SM00248">
    <property type="entry name" value="ANK"/>
    <property type="match status" value="11"/>
</dbReference>
<dbReference type="InterPro" id="IPR000219">
    <property type="entry name" value="DH_dom"/>
</dbReference>
<gene>
    <name evidence="5" type="ORF">M0812_26506</name>
</gene>
<accession>A0AAV7YH94</accession>
<feature type="repeat" description="ANK" evidence="3">
    <location>
        <begin position="310"/>
        <end position="342"/>
    </location>
</feature>